<evidence type="ECO:0000256" key="3">
    <source>
        <dbReference type="ARBA" id="ARBA00022692"/>
    </source>
</evidence>
<dbReference type="EMBL" id="CP036150">
    <property type="protein sequence ID" value="QEN06995.1"/>
    <property type="molecule type" value="Genomic_DNA"/>
</dbReference>
<keyword evidence="3 6" id="KW-0812">Transmembrane</keyword>
<dbReference type="PANTHER" id="PTHR30250:SF11">
    <property type="entry name" value="O-ANTIGEN TRANSPORTER-RELATED"/>
    <property type="match status" value="1"/>
</dbReference>
<feature type="transmembrane region" description="Helical" evidence="6">
    <location>
        <begin position="99"/>
        <end position="120"/>
    </location>
</feature>
<dbReference type="GO" id="GO:0005886">
    <property type="term" value="C:plasma membrane"/>
    <property type="evidence" value="ECO:0007669"/>
    <property type="project" value="UniProtKB-SubCell"/>
</dbReference>
<evidence type="ECO:0000256" key="1">
    <source>
        <dbReference type="ARBA" id="ARBA00004651"/>
    </source>
</evidence>
<keyword evidence="5 6" id="KW-0472">Membrane</keyword>
<organism evidence="7 8">
    <name type="scientific">Oceanispirochaeta crateris</name>
    <dbReference type="NCBI Taxonomy" id="2518645"/>
    <lineage>
        <taxon>Bacteria</taxon>
        <taxon>Pseudomonadati</taxon>
        <taxon>Spirochaetota</taxon>
        <taxon>Spirochaetia</taxon>
        <taxon>Spirochaetales</taxon>
        <taxon>Spirochaetaceae</taxon>
        <taxon>Oceanispirochaeta</taxon>
    </lineage>
</organism>
<evidence type="ECO:0000256" key="2">
    <source>
        <dbReference type="ARBA" id="ARBA00022475"/>
    </source>
</evidence>
<dbReference type="InterPro" id="IPR002797">
    <property type="entry name" value="Polysacc_synth"/>
</dbReference>
<dbReference type="PANTHER" id="PTHR30250">
    <property type="entry name" value="PST FAMILY PREDICTED COLANIC ACID TRANSPORTER"/>
    <property type="match status" value="1"/>
</dbReference>
<dbReference type="Proteomes" id="UP000324209">
    <property type="component" value="Chromosome"/>
</dbReference>
<sequence>MVLNIGLPVFVLPFVLNRIGPENYGIFSYTNSIVSYFCMVAVLGIPEYAARLIARERKSPDLGKTIAEMLILQTCSVTAAMILYFTLFFPFFTSQYRDAYLILSILIFSGYFNGEWFFVGTQRFKFMSLRGMIFKILNVAAMIMTIRHGDDYMKYTLITALTSLGNSLITFLGILKYIHLRDFRNLKVRRHLKPVFVLFSLSVAGLINASIDKTLTGYLVGPLYVGFYTLGFRLSRIILQLFTALNNIIFPRVTSYLAQNDDKQSSRLVSFNMNYILMLVLPIVLGMVLYSQDIISILFDSEMLPAVTSLIILSFIIPFQAIKRLVRQQILLPRDKERVILYITVAGILGNIILNLILVPHYFHNGAAAATLCMEFMDVMICLVYIRYKFGLIILTQDHIKYLLATPIVLIPYYFYGHGKELSLIELFFVVVISAFLYFMGLLLLHDPLFYKLVRKLRIRARKDKSNT</sequence>
<evidence type="ECO:0000256" key="4">
    <source>
        <dbReference type="ARBA" id="ARBA00022989"/>
    </source>
</evidence>
<feature type="transmembrane region" description="Helical" evidence="6">
    <location>
        <begin position="155"/>
        <end position="175"/>
    </location>
</feature>
<evidence type="ECO:0000256" key="5">
    <source>
        <dbReference type="ARBA" id="ARBA00023136"/>
    </source>
</evidence>
<evidence type="ECO:0000256" key="6">
    <source>
        <dbReference type="SAM" id="Phobius"/>
    </source>
</evidence>
<feature type="transmembrane region" description="Helical" evidence="6">
    <location>
        <begin position="223"/>
        <end position="250"/>
    </location>
</feature>
<keyword evidence="2" id="KW-1003">Cell membrane</keyword>
<gene>
    <name evidence="7" type="ORF">EXM22_02965</name>
</gene>
<feature type="transmembrane region" description="Helical" evidence="6">
    <location>
        <begin position="271"/>
        <end position="291"/>
    </location>
</feature>
<feature type="transmembrane region" description="Helical" evidence="6">
    <location>
        <begin position="70"/>
        <end position="93"/>
    </location>
</feature>
<dbReference type="KEGG" id="ock:EXM22_02965"/>
<feature type="transmembrane region" description="Helical" evidence="6">
    <location>
        <begin position="195"/>
        <end position="211"/>
    </location>
</feature>
<feature type="transmembrane region" description="Helical" evidence="6">
    <location>
        <begin position="26"/>
        <end position="49"/>
    </location>
</feature>
<feature type="transmembrane region" description="Helical" evidence="6">
    <location>
        <begin position="303"/>
        <end position="319"/>
    </location>
</feature>
<dbReference type="OrthoDB" id="9815702at2"/>
<proteinExistence type="predicted"/>
<feature type="transmembrane region" description="Helical" evidence="6">
    <location>
        <begin position="422"/>
        <end position="445"/>
    </location>
</feature>
<keyword evidence="4 6" id="KW-1133">Transmembrane helix</keyword>
<protein>
    <submittedName>
        <fullName evidence="7">Flippase</fullName>
    </submittedName>
</protein>
<evidence type="ECO:0000313" key="7">
    <source>
        <dbReference type="EMBL" id="QEN06995.1"/>
    </source>
</evidence>
<accession>A0A5C1QG03</accession>
<dbReference type="Pfam" id="PF01943">
    <property type="entry name" value="Polysacc_synt"/>
    <property type="match status" value="1"/>
</dbReference>
<keyword evidence="8" id="KW-1185">Reference proteome</keyword>
<feature type="transmembrane region" description="Helical" evidence="6">
    <location>
        <begin position="339"/>
        <end position="363"/>
    </location>
</feature>
<feature type="transmembrane region" description="Helical" evidence="6">
    <location>
        <begin position="369"/>
        <end position="388"/>
    </location>
</feature>
<dbReference type="CDD" id="cd13128">
    <property type="entry name" value="MATE_Wzx_like"/>
    <property type="match status" value="1"/>
</dbReference>
<feature type="transmembrane region" description="Helical" evidence="6">
    <location>
        <begin position="132"/>
        <end position="149"/>
    </location>
</feature>
<reference evidence="7 8" key="1">
    <citation type="submission" date="2019-02" db="EMBL/GenBank/DDBJ databases">
        <title>Complete Genome Sequence and Methylome Analysis of free living Spirochaetas.</title>
        <authorList>
            <person name="Fomenkov A."/>
            <person name="Dubinina G."/>
            <person name="Leshcheva N."/>
            <person name="Mikheeva N."/>
            <person name="Grabovich M."/>
            <person name="Vincze T."/>
            <person name="Roberts R.J."/>
        </authorList>
    </citation>
    <scope>NUCLEOTIDE SEQUENCE [LARGE SCALE GENOMIC DNA]</scope>
    <source>
        <strain evidence="7 8">K2</strain>
    </source>
</reference>
<dbReference type="InterPro" id="IPR050833">
    <property type="entry name" value="Poly_Biosynth_Transport"/>
</dbReference>
<evidence type="ECO:0000313" key="8">
    <source>
        <dbReference type="Proteomes" id="UP000324209"/>
    </source>
</evidence>
<name>A0A5C1QG03_9SPIO</name>
<dbReference type="AlphaFoldDB" id="A0A5C1QG03"/>
<feature type="transmembrane region" description="Helical" evidence="6">
    <location>
        <begin position="400"/>
        <end position="416"/>
    </location>
</feature>
<comment type="subcellular location">
    <subcellularLocation>
        <location evidence="1">Cell membrane</location>
        <topology evidence="1">Multi-pass membrane protein</topology>
    </subcellularLocation>
</comment>